<keyword evidence="2" id="KW-0808">Transferase</keyword>
<dbReference type="PROSITE" id="PS50878">
    <property type="entry name" value="RT_POL"/>
    <property type="match status" value="1"/>
</dbReference>
<dbReference type="SUPFAM" id="SSF54160">
    <property type="entry name" value="Chromo domain-like"/>
    <property type="match status" value="1"/>
</dbReference>
<dbReference type="InterPro" id="IPR021109">
    <property type="entry name" value="Peptidase_aspartic_dom_sf"/>
</dbReference>
<keyword evidence="4" id="KW-0540">Nuclease</keyword>
<evidence type="ECO:0000256" key="16">
    <source>
        <dbReference type="SAM" id="MobiDB-lite"/>
    </source>
</evidence>
<dbReference type="Pfam" id="PF24626">
    <property type="entry name" value="SH3_Tf2-1"/>
    <property type="match status" value="1"/>
</dbReference>
<dbReference type="InterPro" id="IPR041588">
    <property type="entry name" value="Integrase_H2C2"/>
</dbReference>
<dbReference type="PANTHER" id="PTHR37984">
    <property type="entry name" value="PROTEIN CBG26694"/>
    <property type="match status" value="1"/>
</dbReference>
<keyword evidence="10" id="KW-0229">DNA integration</keyword>
<dbReference type="FunFam" id="1.10.340.70:FF:000001">
    <property type="entry name" value="Retrovirus-related Pol polyprotein from transposon gypsy-like Protein"/>
    <property type="match status" value="1"/>
</dbReference>
<evidence type="ECO:0000256" key="10">
    <source>
        <dbReference type="ARBA" id="ARBA00022908"/>
    </source>
</evidence>
<dbReference type="SUPFAM" id="SSF53098">
    <property type="entry name" value="Ribonuclease H-like"/>
    <property type="match status" value="1"/>
</dbReference>
<protein>
    <recommendedName>
        <fullName evidence="21">Reverse transcriptase</fullName>
    </recommendedName>
</protein>
<dbReference type="GO" id="GO:0003964">
    <property type="term" value="F:RNA-directed DNA polymerase activity"/>
    <property type="evidence" value="ECO:0007669"/>
    <property type="project" value="UniProtKB-KW"/>
</dbReference>
<dbReference type="Pfam" id="PF08284">
    <property type="entry name" value="RVP_2"/>
    <property type="match status" value="1"/>
</dbReference>
<dbReference type="SUPFAM" id="SSF56672">
    <property type="entry name" value="DNA/RNA polymerases"/>
    <property type="match status" value="1"/>
</dbReference>
<feature type="compositionally biased region" description="Low complexity" evidence="16">
    <location>
        <begin position="367"/>
        <end position="381"/>
    </location>
</feature>
<keyword evidence="9" id="KW-0460">Magnesium</keyword>
<evidence type="ECO:0000256" key="14">
    <source>
        <dbReference type="ARBA" id="ARBA00023172"/>
    </source>
</evidence>
<dbReference type="InterPro" id="IPR050951">
    <property type="entry name" value="Retrovirus_Pol_polyprotein"/>
</dbReference>
<feature type="domain" description="Reverse transcriptase" evidence="17">
    <location>
        <begin position="688"/>
        <end position="867"/>
    </location>
</feature>
<dbReference type="Pfam" id="PF17919">
    <property type="entry name" value="RT_RNaseH_2"/>
    <property type="match status" value="1"/>
</dbReference>
<evidence type="ECO:0000256" key="7">
    <source>
        <dbReference type="ARBA" id="ARBA00022759"/>
    </source>
</evidence>
<dbReference type="Gene3D" id="3.30.70.270">
    <property type="match status" value="2"/>
</dbReference>
<dbReference type="Pfam" id="PF00078">
    <property type="entry name" value="RVT_1"/>
    <property type="match status" value="1"/>
</dbReference>
<dbReference type="PANTHER" id="PTHR37984:SF5">
    <property type="entry name" value="PROTEIN NYNRIN-LIKE"/>
    <property type="match status" value="1"/>
</dbReference>
<dbReference type="InterPro" id="IPR043502">
    <property type="entry name" value="DNA/RNA_pol_sf"/>
</dbReference>
<evidence type="ECO:0000256" key="3">
    <source>
        <dbReference type="ARBA" id="ARBA00022695"/>
    </source>
</evidence>
<dbReference type="GO" id="GO:0006508">
    <property type="term" value="P:proteolysis"/>
    <property type="evidence" value="ECO:0007669"/>
    <property type="project" value="UniProtKB-KW"/>
</dbReference>
<keyword evidence="1" id="KW-0645">Protease</keyword>
<keyword evidence="5" id="KW-0479">Metal-binding</keyword>
<dbReference type="Gene3D" id="1.10.340.70">
    <property type="match status" value="1"/>
</dbReference>
<organism evidence="19 20">
    <name type="scientific">Linum trigynum</name>
    <dbReference type="NCBI Taxonomy" id="586398"/>
    <lineage>
        <taxon>Eukaryota</taxon>
        <taxon>Viridiplantae</taxon>
        <taxon>Streptophyta</taxon>
        <taxon>Embryophyta</taxon>
        <taxon>Tracheophyta</taxon>
        <taxon>Spermatophyta</taxon>
        <taxon>Magnoliopsida</taxon>
        <taxon>eudicotyledons</taxon>
        <taxon>Gunneridae</taxon>
        <taxon>Pentapetalae</taxon>
        <taxon>rosids</taxon>
        <taxon>fabids</taxon>
        <taxon>Malpighiales</taxon>
        <taxon>Linaceae</taxon>
        <taxon>Linum</taxon>
    </lineage>
</organism>
<keyword evidence="14" id="KW-0233">DNA recombination</keyword>
<dbReference type="CDD" id="cd00303">
    <property type="entry name" value="retropepsin_like"/>
    <property type="match status" value="1"/>
</dbReference>
<dbReference type="InterPro" id="IPR016197">
    <property type="entry name" value="Chromo-like_dom_sf"/>
</dbReference>
<dbReference type="InterPro" id="IPR043128">
    <property type="entry name" value="Rev_trsase/Diguanyl_cyclase"/>
</dbReference>
<keyword evidence="11" id="KW-0695">RNA-directed DNA polymerase</keyword>
<dbReference type="GO" id="GO:0003677">
    <property type="term" value="F:DNA binding"/>
    <property type="evidence" value="ECO:0007669"/>
    <property type="project" value="UniProtKB-KW"/>
</dbReference>
<dbReference type="CDD" id="cd09274">
    <property type="entry name" value="RNase_HI_RT_Ty3"/>
    <property type="match status" value="1"/>
</dbReference>
<keyword evidence="6" id="KW-0064">Aspartyl protease</keyword>
<name>A0AAV2GRL9_9ROSI</name>
<evidence type="ECO:0000256" key="2">
    <source>
        <dbReference type="ARBA" id="ARBA00022679"/>
    </source>
</evidence>
<evidence type="ECO:0008006" key="21">
    <source>
        <dbReference type="Google" id="ProtNLM"/>
    </source>
</evidence>
<evidence type="ECO:0000256" key="4">
    <source>
        <dbReference type="ARBA" id="ARBA00022722"/>
    </source>
</evidence>
<feature type="region of interest" description="Disordered" evidence="16">
    <location>
        <begin position="346"/>
        <end position="390"/>
    </location>
</feature>
<dbReference type="SUPFAM" id="SSF50630">
    <property type="entry name" value="Acid proteases"/>
    <property type="match status" value="1"/>
</dbReference>
<keyword evidence="8" id="KW-0378">Hydrolase</keyword>
<evidence type="ECO:0000313" key="20">
    <source>
        <dbReference type="Proteomes" id="UP001497516"/>
    </source>
</evidence>
<dbReference type="GO" id="GO:0046872">
    <property type="term" value="F:metal ion binding"/>
    <property type="evidence" value="ECO:0007669"/>
    <property type="project" value="UniProtKB-KW"/>
</dbReference>
<proteinExistence type="predicted"/>
<dbReference type="PROSITE" id="PS50994">
    <property type="entry name" value="INTEGRASE"/>
    <property type="match status" value="1"/>
</dbReference>
<dbReference type="FunFam" id="3.30.70.270:FF:000020">
    <property type="entry name" value="Transposon Tf2-6 polyprotein-like Protein"/>
    <property type="match status" value="1"/>
</dbReference>
<evidence type="ECO:0000256" key="8">
    <source>
        <dbReference type="ARBA" id="ARBA00022801"/>
    </source>
</evidence>
<gene>
    <name evidence="19" type="ORF">LTRI10_LOCUS52556</name>
</gene>
<keyword evidence="15" id="KW-0511">Multifunctional enzyme</keyword>
<dbReference type="Pfam" id="PF17921">
    <property type="entry name" value="Integrase_H2C2"/>
    <property type="match status" value="1"/>
</dbReference>
<sequence length="1565" mass="176799">MATTTSRLAQIDERLMDFDQRSAAVDGRLTLIEDQISEIGARTEVLRTQGEAHDLRFQSLTTSADGHSQQLAMIVTQNRNVETRLDGFETQFGDQFGALNGQITQLTGQMAAMMNLLQNAPQPVPLPPILGVPPAPPARNNNPGILPLPRVGMLEDVNPPARGRVQEHRDVEREDGPPPRGNHYSLPRLEFPFFSGENPRDWIRRCEKLFRVYGVPEGEKVELASVFLERKADVWFKGWSVEHEDWLWGEFVAELVRRFEDVSMGGVVGEFNKLRQRGSLLDYQEKFDDLRSQMIAYNPAFTEDYFISSFISGLEDELRPVVTMLRPQSLSQAYLMAKLEEASNEARRRKWRSLSRPFPTPQSSNKSVASPSSRPAKASPSGATSKGSMGTRGACYKCGERYFYGHVCDTAKKHLNALQATDEELVIPESSSDEDDGVDAGLVEEEPEEVAMQALSSGKMTSSLVVQGRARKCRLLILVDTGSTHTFLNQAKVAELQCLVEAAPPLRVKLADGTVLMSHSVCKGFQWEMQGHKFSFDARVLNLGTHDMVLGLDWLRTISPVKFDFVQLQLFFQKNGQEVVLTGEQEVGTYKLLSGKEMKKLWKHMGQEWTAYLCSMVEVKAPGEIPSFLLPVVDEYSDVFGKPKSLPPSRACDHSIPLQPNSQPVNLRPYRYPLPQKDVVEKMTNEMMAAQLIQPSKSPFASPVLLVAKKDGTSRFCVDYRQLNSITIKDKFPIPVIEDFLDELRGSKYFTKLDLLSGYHQIRMNHADQYKTAFRTHNGHFEFLFMPFGLTNAPATFQALMNSIFSAHLRKFILVFFDDILVYSPDETSHITHLRTTLSILRQHNLYAKPSKCSFGQTQVEYLGHIITSEGVSTNPAKISAMVSWPRPKNVKELRGFLGLTGYYRKFVKDYGAISRPLTDLLKKEGFVWNSGAEAAFEKLKAAMTHVPVLALPDFTKPFTLETDASDTGIGAVLTQEGRPIAYLSQALGIRQQGMSAYEKEYLAVLMAVTKWRHYLEGRRFTILNDHESLKHLLGQKIHTQIQKKGLVKLLGLDYEIRYRQGRYNKVADALSRHPDLFSSSCHAVTAVLPAWLGEVEASYKDDEWLKEAMVEAAVPTVGPKVNTVRQGVLHHKSAIYVGKAGSMREQVLQLFHESPIGGHSGTQATYQRLKTYFWWPGLKRDVRQFIADCDVCQKCKSENVPYPGILQPLPIPEGAWKHISMDFIEGLPKSGGKEVILVVVDRFTKYGHFFGLSRPYTAASVAQVFLEGVFKLHGMPQSIVSDRDVIFTSNFWTNLFALQGTQLHYSTAYHPQTDGQTERLNRCLEDYLRCMALTGSATWVSWLPLAEWWYNTNYHHSLQITPFQALYGYSPSHFGIQNPLSTSVAAVADKLREHQRLVGLLRHNLAKAQNRQKQMADKHRTERVFQKGDWVYLKLRPYRQTSVQQRANQKLAPKFYGPFLVFQKIGVVAYKLQLPEGAAIHNVFHVSQLKKARGAQVLVQPTLPEVDDAGTLKLEPTAVLARRVVERDNRTATQLLIQWSHQQEEDATWEFLDELKLKFLDFAT</sequence>
<dbReference type="GO" id="GO:0004190">
    <property type="term" value="F:aspartic-type endopeptidase activity"/>
    <property type="evidence" value="ECO:0007669"/>
    <property type="project" value="UniProtKB-KW"/>
</dbReference>
<dbReference type="Gene3D" id="3.10.10.10">
    <property type="entry name" value="HIV Type 1 Reverse Transcriptase, subunit A, domain 1"/>
    <property type="match status" value="1"/>
</dbReference>
<dbReference type="GO" id="GO:0004519">
    <property type="term" value="F:endonuclease activity"/>
    <property type="evidence" value="ECO:0007669"/>
    <property type="project" value="UniProtKB-KW"/>
</dbReference>
<evidence type="ECO:0000256" key="9">
    <source>
        <dbReference type="ARBA" id="ARBA00022842"/>
    </source>
</evidence>
<evidence type="ECO:0000259" key="17">
    <source>
        <dbReference type="PROSITE" id="PS50878"/>
    </source>
</evidence>
<dbReference type="InterPro" id="IPR001584">
    <property type="entry name" value="Integrase_cat-core"/>
</dbReference>
<dbReference type="EMBL" id="OZ034822">
    <property type="protein sequence ID" value="CAL1413314.1"/>
    <property type="molecule type" value="Genomic_DNA"/>
</dbReference>
<keyword evidence="12" id="KW-0239">DNA-directed DNA polymerase</keyword>
<dbReference type="CDD" id="cd01647">
    <property type="entry name" value="RT_LTR"/>
    <property type="match status" value="1"/>
</dbReference>
<keyword evidence="3" id="KW-0548">Nucleotidyltransferase</keyword>
<keyword evidence="20" id="KW-1185">Reference proteome</keyword>
<evidence type="ECO:0000256" key="13">
    <source>
        <dbReference type="ARBA" id="ARBA00023125"/>
    </source>
</evidence>
<evidence type="ECO:0000256" key="11">
    <source>
        <dbReference type="ARBA" id="ARBA00022918"/>
    </source>
</evidence>
<evidence type="ECO:0000259" key="18">
    <source>
        <dbReference type="PROSITE" id="PS50994"/>
    </source>
</evidence>
<dbReference type="GO" id="GO:0015074">
    <property type="term" value="P:DNA integration"/>
    <property type="evidence" value="ECO:0007669"/>
    <property type="project" value="UniProtKB-KW"/>
</dbReference>
<dbReference type="InterPro" id="IPR045358">
    <property type="entry name" value="Ty3_capsid"/>
</dbReference>
<dbReference type="FunFam" id="3.10.10.10:FF:000007">
    <property type="entry name" value="Retrovirus-related Pol polyprotein from transposon 17.6-like Protein"/>
    <property type="match status" value="1"/>
</dbReference>
<dbReference type="Gene3D" id="3.30.420.10">
    <property type="entry name" value="Ribonuclease H-like superfamily/Ribonuclease H"/>
    <property type="match status" value="1"/>
</dbReference>
<keyword evidence="7" id="KW-0255">Endonuclease</keyword>
<feature type="domain" description="Integrase catalytic" evidence="18">
    <location>
        <begin position="1207"/>
        <end position="1371"/>
    </location>
</feature>
<dbReference type="Proteomes" id="UP001497516">
    <property type="component" value="Chromosome 9"/>
</dbReference>
<dbReference type="InterPro" id="IPR000477">
    <property type="entry name" value="RT_dom"/>
</dbReference>
<feature type="compositionally biased region" description="Basic and acidic residues" evidence="16">
    <location>
        <begin position="164"/>
        <end position="177"/>
    </location>
</feature>
<evidence type="ECO:0000256" key="1">
    <source>
        <dbReference type="ARBA" id="ARBA00022670"/>
    </source>
</evidence>
<dbReference type="GO" id="GO:0003887">
    <property type="term" value="F:DNA-directed DNA polymerase activity"/>
    <property type="evidence" value="ECO:0007669"/>
    <property type="project" value="UniProtKB-KW"/>
</dbReference>
<evidence type="ECO:0000256" key="6">
    <source>
        <dbReference type="ARBA" id="ARBA00022750"/>
    </source>
</evidence>
<reference evidence="19 20" key="1">
    <citation type="submission" date="2024-04" db="EMBL/GenBank/DDBJ databases">
        <authorList>
            <person name="Fracassetti M."/>
        </authorList>
    </citation>
    <scope>NUCLEOTIDE SEQUENCE [LARGE SCALE GENOMIC DNA]</scope>
</reference>
<evidence type="ECO:0000256" key="5">
    <source>
        <dbReference type="ARBA" id="ARBA00022723"/>
    </source>
</evidence>
<dbReference type="InterPro" id="IPR012337">
    <property type="entry name" value="RNaseH-like_sf"/>
</dbReference>
<dbReference type="FunFam" id="3.10.20.370:FF:000001">
    <property type="entry name" value="Retrovirus-related Pol polyprotein from transposon 17.6-like protein"/>
    <property type="match status" value="1"/>
</dbReference>
<evidence type="ECO:0000313" key="19">
    <source>
        <dbReference type="EMBL" id="CAL1413314.1"/>
    </source>
</evidence>
<dbReference type="GO" id="GO:0006310">
    <property type="term" value="P:DNA recombination"/>
    <property type="evidence" value="ECO:0007669"/>
    <property type="project" value="UniProtKB-KW"/>
</dbReference>
<evidence type="ECO:0000256" key="15">
    <source>
        <dbReference type="ARBA" id="ARBA00023268"/>
    </source>
</evidence>
<keyword evidence="13" id="KW-0238">DNA-binding</keyword>
<accession>A0AAV2GRL9</accession>
<dbReference type="InterPro" id="IPR056924">
    <property type="entry name" value="SH3_Tf2-1"/>
</dbReference>
<dbReference type="Pfam" id="PF19259">
    <property type="entry name" value="Ty3_capsid"/>
    <property type="match status" value="1"/>
</dbReference>
<evidence type="ECO:0000256" key="12">
    <source>
        <dbReference type="ARBA" id="ARBA00022932"/>
    </source>
</evidence>
<dbReference type="Gene3D" id="2.40.70.10">
    <property type="entry name" value="Acid Proteases"/>
    <property type="match status" value="1"/>
</dbReference>
<feature type="region of interest" description="Disordered" evidence="16">
    <location>
        <begin position="162"/>
        <end position="182"/>
    </location>
</feature>
<dbReference type="InterPro" id="IPR041577">
    <property type="entry name" value="RT_RNaseH_2"/>
</dbReference>
<dbReference type="InterPro" id="IPR036397">
    <property type="entry name" value="RNaseH_sf"/>
</dbReference>